<dbReference type="Pfam" id="PF00534">
    <property type="entry name" value="Glycos_transf_1"/>
    <property type="match status" value="1"/>
</dbReference>
<dbReference type="Proteomes" id="UP000365824">
    <property type="component" value="Unassembled WGS sequence"/>
</dbReference>
<sequence>MKILWISPWFGNYRIPVYENLNKLCSGNFYLICSEENTSELVRGKLKAVLGNHAIVMSGEQRMTMGSDESDFANSALVIKKQPGLYKTVKSVEADVIITEGFGGWAPAGIRYAVTHRKKLCMFYERTAYVERNSPTWRSMYRRLVGIPVDYFLINGTLTEEYLNEGLHFKRTPKVKGCMCADSFGLSQAVEKVTRADKDALREELKLKDGLTFLFVGQMVERKGIKELLAVWGRHITEYPNDNLLVIGKGILEKPLKELYAGDNSIHIMGGINYDELYKYYALCDVFIMPTLEDNWCLVIPEAMACGKPVACSIYNGGHYELVQDGVNGYKFDPLKPESIIDILAKFHQADLSAMGQKAIEIESNYTPDKAAARIFEACEKVYKR</sequence>
<dbReference type="PANTHER" id="PTHR45947">
    <property type="entry name" value="SULFOQUINOVOSYL TRANSFERASE SQD2"/>
    <property type="match status" value="1"/>
</dbReference>
<gene>
    <name evidence="2" type="ORF">F3F25_13530</name>
    <name evidence="3" type="ORF">PO382_15070</name>
</gene>
<reference evidence="2 4" key="1">
    <citation type="journal article" date="2019" name="Nat. Med.">
        <title>A library of human gut bacterial isolates paired with longitudinal multiomics data enables mechanistic microbiome research.</title>
        <authorList>
            <person name="Poyet M."/>
            <person name="Groussin M."/>
            <person name="Gibbons S.M."/>
            <person name="Avila-Pacheco J."/>
            <person name="Jiang X."/>
            <person name="Kearney S.M."/>
            <person name="Perrotta A.R."/>
            <person name="Berdy B."/>
            <person name="Zhao S."/>
            <person name="Lieberman T.D."/>
            <person name="Swanson P.K."/>
            <person name="Smith M."/>
            <person name="Roesemann S."/>
            <person name="Alexander J.E."/>
            <person name="Rich S.A."/>
            <person name="Livny J."/>
            <person name="Vlamakis H."/>
            <person name="Clish C."/>
            <person name="Bullock K."/>
            <person name="Deik A."/>
            <person name="Scott J."/>
            <person name="Pierce K.A."/>
            <person name="Xavier R.J."/>
            <person name="Alm E.J."/>
        </authorList>
    </citation>
    <scope>NUCLEOTIDE SEQUENCE [LARGE SCALE GENOMIC DNA]</scope>
    <source>
        <strain evidence="2 4">BIOML-A160</strain>
    </source>
</reference>
<dbReference type="CDD" id="cd03801">
    <property type="entry name" value="GT4_PimA-like"/>
    <property type="match status" value="1"/>
</dbReference>
<comment type="caution">
    <text evidence="2">The sequence shown here is derived from an EMBL/GenBank/DDBJ whole genome shotgun (WGS) entry which is preliminary data.</text>
</comment>
<evidence type="ECO:0000313" key="4">
    <source>
        <dbReference type="Proteomes" id="UP000365824"/>
    </source>
</evidence>
<reference evidence="3" key="2">
    <citation type="submission" date="2022-10" db="EMBL/GenBank/DDBJ databases">
        <title>Human gut microbiome strain richness.</title>
        <authorList>
            <person name="Chen-Liaw A."/>
        </authorList>
    </citation>
    <scope>NUCLEOTIDE SEQUENCE</scope>
    <source>
        <strain evidence="3">BSD2780120875st1_E1_BSD2780120875_150330</strain>
    </source>
</reference>
<accession>A0A139KKT8</accession>
<dbReference type="InterPro" id="IPR001296">
    <property type="entry name" value="Glyco_trans_1"/>
</dbReference>
<dbReference type="PANTHER" id="PTHR45947:SF3">
    <property type="entry name" value="SULFOQUINOVOSYL TRANSFERASE SQD2"/>
    <property type="match status" value="1"/>
</dbReference>
<dbReference type="GO" id="GO:0016757">
    <property type="term" value="F:glycosyltransferase activity"/>
    <property type="evidence" value="ECO:0007669"/>
    <property type="project" value="InterPro"/>
</dbReference>
<dbReference type="Gene3D" id="3.40.50.2000">
    <property type="entry name" value="Glycogen Phosphorylase B"/>
    <property type="match status" value="1"/>
</dbReference>
<dbReference type="Proteomes" id="UP001219389">
    <property type="component" value="Unassembled WGS sequence"/>
</dbReference>
<dbReference type="InterPro" id="IPR050194">
    <property type="entry name" value="Glycosyltransferase_grp1"/>
</dbReference>
<feature type="domain" description="Glycosyl transferase family 1" evidence="1">
    <location>
        <begin position="198"/>
        <end position="348"/>
    </location>
</feature>
<dbReference type="EMBL" id="JAQNZF010000019">
    <property type="protein sequence ID" value="MDC2743543.1"/>
    <property type="molecule type" value="Genomic_DNA"/>
</dbReference>
<dbReference type="SUPFAM" id="SSF53756">
    <property type="entry name" value="UDP-Glycosyltransferase/glycogen phosphorylase"/>
    <property type="match status" value="1"/>
</dbReference>
<evidence type="ECO:0000259" key="1">
    <source>
        <dbReference type="Pfam" id="PF00534"/>
    </source>
</evidence>
<protein>
    <submittedName>
        <fullName evidence="2">Glycosyltransferase family 4 protein</fullName>
    </submittedName>
</protein>
<evidence type="ECO:0000313" key="2">
    <source>
        <dbReference type="EMBL" id="KAA3928120.1"/>
    </source>
</evidence>
<dbReference type="RefSeq" id="WP_061448658.1">
    <property type="nucleotide sequence ID" value="NZ_CAXTIO010000022.1"/>
</dbReference>
<name>A0A139KKT8_BACOV</name>
<evidence type="ECO:0000313" key="3">
    <source>
        <dbReference type="EMBL" id="MDC2743543.1"/>
    </source>
</evidence>
<organism evidence="2 4">
    <name type="scientific">Bacteroides ovatus</name>
    <dbReference type="NCBI Taxonomy" id="28116"/>
    <lineage>
        <taxon>Bacteria</taxon>
        <taxon>Pseudomonadati</taxon>
        <taxon>Bacteroidota</taxon>
        <taxon>Bacteroidia</taxon>
        <taxon>Bacteroidales</taxon>
        <taxon>Bacteroidaceae</taxon>
        <taxon>Bacteroides</taxon>
    </lineage>
</organism>
<proteinExistence type="predicted"/>
<dbReference type="EMBL" id="VWLB01000021">
    <property type="protein sequence ID" value="KAA3928120.1"/>
    <property type="molecule type" value="Genomic_DNA"/>
</dbReference>
<dbReference type="AlphaFoldDB" id="A0A139KKT8"/>